<evidence type="ECO:0000256" key="1">
    <source>
        <dbReference type="SAM" id="Phobius"/>
    </source>
</evidence>
<dbReference type="EMBL" id="KV442109">
    <property type="protein sequence ID" value="OAQ23763.1"/>
    <property type="molecule type" value="Genomic_DNA"/>
</dbReference>
<keyword evidence="3" id="KW-1185">Reference proteome</keyword>
<dbReference type="Proteomes" id="UP000078512">
    <property type="component" value="Unassembled WGS sequence"/>
</dbReference>
<feature type="transmembrane region" description="Helical" evidence="1">
    <location>
        <begin position="21"/>
        <end position="45"/>
    </location>
</feature>
<accession>A0A197JFI5</accession>
<feature type="transmembrane region" description="Helical" evidence="1">
    <location>
        <begin position="57"/>
        <end position="80"/>
    </location>
</feature>
<organism evidence="2 3">
    <name type="scientific">Linnemannia elongata AG-77</name>
    <dbReference type="NCBI Taxonomy" id="1314771"/>
    <lineage>
        <taxon>Eukaryota</taxon>
        <taxon>Fungi</taxon>
        <taxon>Fungi incertae sedis</taxon>
        <taxon>Mucoromycota</taxon>
        <taxon>Mortierellomycotina</taxon>
        <taxon>Mortierellomycetes</taxon>
        <taxon>Mortierellales</taxon>
        <taxon>Mortierellaceae</taxon>
        <taxon>Linnemannia</taxon>
    </lineage>
</organism>
<evidence type="ECO:0000313" key="2">
    <source>
        <dbReference type="EMBL" id="OAQ23763.1"/>
    </source>
</evidence>
<evidence type="ECO:0000313" key="3">
    <source>
        <dbReference type="Proteomes" id="UP000078512"/>
    </source>
</evidence>
<gene>
    <name evidence="2" type="ORF">K457DRAFT_24742</name>
</gene>
<keyword evidence="1" id="KW-0472">Membrane</keyword>
<proteinExistence type="predicted"/>
<reference evidence="2 3" key="1">
    <citation type="submission" date="2016-05" db="EMBL/GenBank/DDBJ databases">
        <title>Genome sequencing reveals origins of a unique bacterial endosymbiosis in the earliest lineages of terrestrial Fungi.</title>
        <authorList>
            <consortium name="DOE Joint Genome Institute"/>
            <person name="Uehling J."/>
            <person name="Gryganskyi A."/>
            <person name="Hameed K."/>
            <person name="Tschaplinski T."/>
            <person name="Misztal P."/>
            <person name="Wu S."/>
            <person name="Desiro A."/>
            <person name="Vande Pol N."/>
            <person name="Du Z.-Y."/>
            <person name="Zienkiewicz A."/>
            <person name="Zienkiewicz K."/>
            <person name="Morin E."/>
            <person name="Tisserant E."/>
            <person name="Splivallo R."/>
            <person name="Hainaut M."/>
            <person name="Henrissat B."/>
            <person name="Ohm R."/>
            <person name="Kuo A."/>
            <person name="Yan J."/>
            <person name="Lipzen A."/>
            <person name="Nolan M."/>
            <person name="Labutti K."/>
            <person name="Barry K."/>
            <person name="Goldstein A."/>
            <person name="Labbe J."/>
            <person name="Schadt C."/>
            <person name="Tuskan G."/>
            <person name="Grigoriev I."/>
            <person name="Martin F."/>
            <person name="Vilgalys R."/>
            <person name="Bonito G."/>
        </authorList>
    </citation>
    <scope>NUCLEOTIDE SEQUENCE [LARGE SCALE GENOMIC DNA]</scope>
    <source>
        <strain evidence="2 3">AG-77</strain>
    </source>
</reference>
<keyword evidence="1" id="KW-1133">Transmembrane helix</keyword>
<dbReference type="AlphaFoldDB" id="A0A197JFI5"/>
<sequence>MITTLEDITKEEKIMEKTFSIITLFHQVFVFANLLILCTIIATILSYSLEWLFDTKISILLLFGLLMILNGAILLTLHLVPSFAAISLHYPQFIDFGSLYAARKEANVCLSALRFVTEVDHRRATVAEDDPYRNIYTSTLEAGMFGSSTVIIWFGANMDNTSSAAASWIDQLAICVAQPHFIGTARLSATVPEKN</sequence>
<name>A0A197JFI5_9FUNG</name>
<keyword evidence="1" id="KW-0812">Transmembrane</keyword>
<protein>
    <submittedName>
        <fullName evidence="2">Uncharacterized protein</fullName>
    </submittedName>
</protein>